<dbReference type="Proteomes" id="UP001055811">
    <property type="component" value="Linkage Group LG02"/>
</dbReference>
<reference evidence="1 2" key="2">
    <citation type="journal article" date="2022" name="Mol. Ecol. Resour.">
        <title>The genomes of chicory, endive, great burdock and yacon provide insights into Asteraceae paleo-polyploidization history and plant inulin production.</title>
        <authorList>
            <person name="Fan W."/>
            <person name="Wang S."/>
            <person name="Wang H."/>
            <person name="Wang A."/>
            <person name="Jiang F."/>
            <person name="Liu H."/>
            <person name="Zhao H."/>
            <person name="Xu D."/>
            <person name="Zhang Y."/>
        </authorList>
    </citation>
    <scope>NUCLEOTIDE SEQUENCE [LARGE SCALE GENOMIC DNA]</scope>
    <source>
        <strain evidence="2">cv. Punajuju</strain>
        <tissue evidence="1">Leaves</tissue>
    </source>
</reference>
<keyword evidence="2" id="KW-1185">Reference proteome</keyword>
<accession>A0ACB9GET0</accession>
<reference evidence="2" key="1">
    <citation type="journal article" date="2022" name="Mol. Ecol. Resour.">
        <title>The genomes of chicory, endive, great burdock and yacon provide insights into Asteraceae palaeo-polyploidization history and plant inulin production.</title>
        <authorList>
            <person name="Fan W."/>
            <person name="Wang S."/>
            <person name="Wang H."/>
            <person name="Wang A."/>
            <person name="Jiang F."/>
            <person name="Liu H."/>
            <person name="Zhao H."/>
            <person name="Xu D."/>
            <person name="Zhang Y."/>
        </authorList>
    </citation>
    <scope>NUCLEOTIDE SEQUENCE [LARGE SCALE GENOMIC DNA]</scope>
    <source>
        <strain evidence="2">cv. Punajuju</strain>
    </source>
</reference>
<proteinExistence type="predicted"/>
<dbReference type="EMBL" id="CM042010">
    <property type="protein sequence ID" value="KAI3781988.1"/>
    <property type="molecule type" value="Genomic_DNA"/>
</dbReference>
<organism evidence="1 2">
    <name type="scientific">Cichorium intybus</name>
    <name type="common">Chicory</name>
    <dbReference type="NCBI Taxonomy" id="13427"/>
    <lineage>
        <taxon>Eukaryota</taxon>
        <taxon>Viridiplantae</taxon>
        <taxon>Streptophyta</taxon>
        <taxon>Embryophyta</taxon>
        <taxon>Tracheophyta</taxon>
        <taxon>Spermatophyta</taxon>
        <taxon>Magnoliopsida</taxon>
        <taxon>eudicotyledons</taxon>
        <taxon>Gunneridae</taxon>
        <taxon>Pentapetalae</taxon>
        <taxon>asterids</taxon>
        <taxon>campanulids</taxon>
        <taxon>Asterales</taxon>
        <taxon>Asteraceae</taxon>
        <taxon>Cichorioideae</taxon>
        <taxon>Cichorieae</taxon>
        <taxon>Cichoriinae</taxon>
        <taxon>Cichorium</taxon>
    </lineage>
</organism>
<sequence>MATGAAAIMLHCVFEGSLSMSEIDKERRPYHKNCSCALHRPKDETPTTCNFFCFGRIRRAPVLSMLRFWHLSLCSALLTNVIVDVAYKTCKVQSLPLMDSWSIGAYAVYPRLLNNTNMLQMYDSLTTHSTQRKKDNSQGSDDRTNPKDLDEISKYLYNTNPWAME</sequence>
<gene>
    <name evidence="1" type="ORF">L2E82_12017</name>
</gene>
<protein>
    <submittedName>
        <fullName evidence="1">Uncharacterized protein</fullName>
    </submittedName>
</protein>
<evidence type="ECO:0000313" key="2">
    <source>
        <dbReference type="Proteomes" id="UP001055811"/>
    </source>
</evidence>
<evidence type="ECO:0000313" key="1">
    <source>
        <dbReference type="EMBL" id="KAI3781988.1"/>
    </source>
</evidence>
<name>A0ACB9GET0_CICIN</name>
<comment type="caution">
    <text evidence="1">The sequence shown here is derived from an EMBL/GenBank/DDBJ whole genome shotgun (WGS) entry which is preliminary data.</text>
</comment>